<dbReference type="GO" id="GO:0032259">
    <property type="term" value="P:methylation"/>
    <property type="evidence" value="ECO:0007669"/>
    <property type="project" value="UniProtKB-KW"/>
</dbReference>
<dbReference type="InterPro" id="IPR029063">
    <property type="entry name" value="SAM-dependent_MTases_sf"/>
</dbReference>
<keyword evidence="3" id="KW-1185">Reference proteome</keyword>
<feature type="domain" description="Methyltransferase" evidence="1">
    <location>
        <begin position="63"/>
        <end position="133"/>
    </location>
</feature>
<dbReference type="RefSeq" id="WP_274186802.1">
    <property type="nucleotide sequence ID" value="NZ_BAABHN010000003.1"/>
</dbReference>
<gene>
    <name evidence="2" type="ORF">ACFPEL_02075</name>
</gene>
<protein>
    <submittedName>
        <fullName evidence="2">Class I SAM-dependent DNA methyltransferase</fullName>
    </submittedName>
</protein>
<dbReference type="Gene3D" id="3.40.50.150">
    <property type="entry name" value="Vaccinia Virus protein VP39"/>
    <property type="match status" value="1"/>
</dbReference>
<reference evidence="3" key="1">
    <citation type="journal article" date="2019" name="Int. J. Syst. Evol. Microbiol.">
        <title>The Global Catalogue of Microorganisms (GCM) 10K type strain sequencing project: providing services to taxonomists for standard genome sequencing and annotation.</title>
        <authorList>
            <consortium name="The Broad Institute Genomics Platform"/>
            <consortium name="The Broad Institute Genome Sequencing Center for Infectious Disease"/>
            <person name="Wu L."/>
            <person name="Ma J."/>
        </authorList>
    </citation>
    <scope>NUCLEOTIDE SEQUENCE [LARGE SCALE GENOMIC DNA]</scope>
    <source>
        <strain evidence="3">CCUG 50347</strain>
    </source>
</reference>
<dbReference type="SUPFAM" id="SSF53335">
    <property type="entry name" value="S-adenosyl-L-methionine-dependent methyltransferases"/>
    <property type="match status" value="1"/>
</dbReference>
<dbReference type="Pfam" id="PF13649">
    <property type="entry name" value="Methyltransf_25"/>
    <property type="match status" value="1"/>
</dbReference>
<proteinExistence type="predicted"/>
<dbReference type="EMBL" id="JBHSIM010000003">
    <property type="protein sequence ID" value="MFC4831186.1"/>
    <property type="molecule type" value="Genomic_DNA"/>
</dbReference>
<keyword evidence="2" id="KW-0489">Methyltransferase</keyword>
<evidence type="ECO:0000313" key="3">
    <source>
        <dbReference type="Proteomes" id="UP001595909"/>
    </source>
</evidence>
<keyword evidence="2" id="KW-0808">Transferase</keyword>
<dbReference type="Proteomes" id="UP001595909">
    <property type="component" value="Unassembled WGS sequence"/>
</dbReference>
<evidence type="ECO:0000313" key="2">
    <source>
        <dbReference type="EMBL" id="MFC4831186.1"/>
    </source>
</evidence>
<sequence>MATDAEERLAAVLAAGEVEEVRRLYDEWAPTYDGEEVAALLGHAGPERVAARVAELVDPRTDVLDAGCGTGLVGVALAARGFGSLDGLDLSPGMIRRARRRRVYHDLGPADLGRGVPGARAKFGVVTCVGALVPGHLGPGALTGFARAAVAGGYVVAAIPEGTWNDAGYDAQVAGLAEQGFASPVAGADGPDPDGPGRLLVLQVPR</sequence>
<dbReference type="InterPro" id="IPR041698">
    <property type="entry name" value="Methyltransf_25"/>
</dbReference>
<dbReference type="CDD" id="cd02440">
    <property type="entry name" value="AdoMet_MTases"/>
    <property type="match status" value="1"/>
</dbReference>
<dbReference type="GO" id="GO:0008168">
    <property type="term" value="F:methyltransferase activity"/>
    <property type="evidence" value="ECO:0007669"/>
    <property type="project" value="UniProtKB-KW"/>
</dbReference>
<name>A0ABV9RCZ1_9PSEU</name>
<evidence type="ECO:0000259" key="1">
    <source>
        <dbReference type="Pfam" id="PF13649"/>
    </source>
</evidence>
<comment type="caution">
    <text evidence="2">The sequence shown here is derived from an EMBL/GenBank/DDBJ whole genome shotgun (WGS) entry which is preliminary data.</text>
</comment>
<organism evidence="2 3">
    <name type="scientific">Actinomycetospora chibensis</name>
    <dbReference type="NCBI Taxonomy" id="663606"/>
    <lineage>
        <taxon>Bacteria</taxon>
        <taxon>Bacillati</taxon>
        <taxon>Actinomycetota</taxon>
        <taxon>Actinomycetes</taxon>
        <taxon>Pseudonocardiales</taxon>
        <taxon>Pseudonocardiaceae</taxon>
        <taxon>Actinomycetospora</taxon>
    </lineage>
</organism>
<accession>A0ABV9RCZ1</accession>